<proteinExistence type="predicted"/>
<feature type="transmembrane region" description="Helical" evidence="1">
    <location>
        <begin position="15"/>
        <end position="33"/>
    </location>
</feature>
<evidence type="ECO:0000256" key="1">
    <source>
        <dbReference type="SAM" id="Phobius"/>
    </source>
</evidence>
<evidence type="ECO:0000313" key="3">
    <source>
        <dbReference type="Proteomes" id="UP000054279"/>
    </source>
</evidence>
<dbReference type="AlphaFoldDB" id="A0A0C9T5K4"/>
<organism evidence="2 3">
    <name type="scientific">Sphaerobolus stellatus (strain SS14)</name>
    <dbReference type="NCBI Taxonomy" id="990650"/>
    <lineage>
        <taxon>Eukaryota</taxon>
        <taxon>Fungi</taxon>
        <taxon>Dikarya</taxon>
        <taxon>Basidiomycota</taxon>
        <taxon>Agaricomycotina</taxon>
        <taxon>Agaricomycetes</taxon>
        <taxon>Phallomycetidae</taxon>
        <taxon>Geastrales</taxon>
        <taxon>Sphaerobolaceae</taxon>
        <taxon>Sphaerobolus</taxon>
    </lineage>
</organism>
<gene>
    <name evidence="2" type="ORF">M422DRAFT_104595</name>
</gene>
<dbReference type="OrthoDB" id="6613063at2759"/>
<dbReference type="HOGENOM" id="CLU_197758_0_0_1"/>
<keyword evidence="1" id="KW-0472">Membrane</keyword>
<feature type="non-terminal residue" evidence="2">
    <location>
        <position position="60"/>
    </location>
</feature>
<reference evidence="2 3" key="1">
    <citation type="submission" date="2014-06" db="EMBL/GenBank/DDBJ databases">
        <title>Evolutionary Origins and Diversification of the Mycorrhizal Mutualists.</title>
        <authorList>
            <consortium name="DOE Joint Genome Institute"/>
            <consortium name="Mycorrhizal Genomics Consortium"/>
            <person name="Kohler A."/>
            <person name="Kuo A."/>
            <person name="Nagy L.G."/>
            <person name="Floudas D."/>
            <person name="Copeland A."/>
            <person name="Barry K.W."/>
            <person name="Cichocki N."/>
            <person name="Veneault-Fourrey C."/>
            <person name="LaButti K."/>
            <person name="Lindquist E.A."/>
            <person name="Lipzen A."/>
            <person name="Lundell T."/>
            <person name="Morin E."/>
            <person name="Murat C."/>
            <person name="Riley R."/>
            <person name="Ohm R."/>
            <person name="Sun H."/>
            <person name="Tunlid A."/>
            <person name="Henrissat B."/>
            <person name="Grigoriev I.V."/>
            <person name="Hibbett D.S."/>
            <person name="Martin F."/>
        </authorList>
    </citation>
    <scope>NUCLEOTIDE SEQUENCE [LARGE SCALE GENOMIC DNA]</scope>
    <source>
        <strain evidence="2 3">SS14</strain>
    </source>
</reference>
<sequence length="60" mass="7126">LLHIPDDIRNTGPVWAHWCYIMEHFCGLIVSAVKSRSKRYTAMSRRLLHMSQLSQIEHEY</sequence>
<keyword evidence="3" id="KW-1185">Reference proteome</keyword>
<evidence type="ECO:0000313" key="2">
    <source>
        <dbReference type="EMBL" id="KIJ24178.1"/>
    </source>
</evidence>
<keyword evidence="1" id="KW-1133">Transmembrane helix</keyword>
<dbReference type="EMBL" id="KN837521">
    <property type="protein sequence ID" value="KIJ24178.1"/>
    <property type="molecule type" value="Genomic_DNA"/>
</dbReference>
<feature type="non-terminal residue" evidence="2">
    <location>
        <position position="1"/>
    </location>
</feature>
<name>A0A0C9T5K4_SPHS4</name>
<keyword evidence="1" id="KW-0812">Transmembrane</keyword>
<protein>
    <submittedName>
        <fullName evidence="2">Uncharacterized protein</fullName>
    </submittedName>
</protein>
<accession>A0A0C9T5K4</accession>
<dbReference type="Proteomes" id="UP000054279">
    <property type="component" value="Unassembled WGS sequence"/>
</dbReference>